<evidence type="ECO:0000313" key="2">
    <source>
        <dbReference type="EMBL" id="EMQ94867.1"/>
    </source>
</evidence>
<name>M7MF68_9FLAO</name>
<comment type="caution">
    <text evidence="2">The sequence shown here is derived from an EMBL/GenBank/DDBJ whole genome shotgun (WGS) entry which is preliminary data.</text>
</comment>
<proteinExistence type="predicted"/>
<accession>M7MF68</accession>
<organism evidence="2 3">
    <name type="scientific">Xanthomarina gelatinilytica</name>
    <dbReference type="NCBI Taxonomy" id="1137281"/>
    <lineage>
        <taxon>Bacteria</taxon>
        <taxon>Pseudomonadati</taxon>
        <taxon>Bacteroidota</taxon>
        <taxon>Flavobacteriia</taxon>
        <taxon>Flavobacteriales</taxon>
        <taxon>Flavobacteriaceae</taxon>
        <taxon>Xanthomarina</taxon>
    </lineage>
</organism>
<protein>
    <recommendedName>
        <fullName evidence="1">Spore protein YkvP/CgeB glycosyl transferase-like domain-containing protein</fullName>
    </recommendedName>
</protein>
<keyword evidence="3" id="KW-1185">Reference proteome</keyword>
<reference evidence="2 3" key="1">
    <citation type="submission" date="2012-12" db="EMBL/GenBank/DDBJ databases">
        <title>Genome assembly of Formosa sp. AK20.</title>
        <authorList>
            <person name="Kumar R."/>
            <person name="Khatri I."/>
            <person name="Vaidya B."/>
            <person name="Subramanian S."/>
            <person name="Pinnaka A."/>
        </authorList>
    </citation>
    <scope>NUCLEOTIDE SEQUENCE [LARGE SCALE GENOMIC DNA]</scope>
    <source>
        <strain evidence="2 3">AK20</strain>
    </source>
</reference>
<evidence type="ECO:0000313" key="3">
    <source>
        <dbReference type="Proteomes" id="UP000012024"/>
    </source>
</evidence>
<dbReference type="PATRIC" id="fig|1137281.3.peg.1661"/>
<dbReference type="SUPFAM" id="SSF53756">
    <property type="entry name" value="UDP-Glycosyltransferase/glycogen phosphorylase"/>
    <property type="match status" value="1"/>
</dbReference>
<feature type="domain" description="Spore protein YkvP/CgeB glycosyl transferase-like" evidence="1">
    <location>
        <begin position="262"/>
        <end position="382"/>
    </location>
</feature>
<dbReference type="EMBL" id="ANLA01000013">
    <property type="protein sequence ID" value="EMQ94867.1"/>
    <property type="molecule type" value="Genomic_DNA"/>
</dbReference>
<dbReference type="InterPro" id="IPR055259">
    <property type="entry name" value="YkvP/CgeB_Glyco_trans-like"/>
</dbReference>
<dbReference type="Gene3D" id="3.40.50.2000">
    <property type="entry name" value="Glycogen Phosphorylase B"/>
    <property type="match status" value="1"/>
</dbReference>
<sequence length="392" mass="45448">MNNKGIKISMQILLIGEFSRLHNSLKEGLQKLGHEVVLVGNGDLFKNFPTDVDLSVKTCNKPVLLFFRKAIHKLTGFDIADFEVAYKFHKALKHLQGFDVVQLINEDALYIHPRLQIPLLEKLFKQNKNLFLLSCGDDFVNINYFLKEQEPYSILTPYLNNIKLKKQFRYCLKYVTPAYRKLHGFIYKNSCGTIASDMDYHIPLKGNPKYLGLIPNPINTDIIEFTPCQITDKIRIFHGVNTLSQIKKGSHFFTKALDIIKETYPDRVEIHTTYNLPYKEYIEVYNQAHILLDQVYSYDQGYNALEAMAKGKVVFTGAEQAWLDHYNLEKDTVAINALPEVSKIVEKLEWLIENPKCIEEISKNARAFIEKEHHYLKIANSYLKIWGTHIKN</sequence>
<dbReference type="Proteomes" id="UP000012024">
    <property type="component" value="Unassembled WGS sequence"/>
</dbReference>
<dbReference type="Pfam" id="PF13524">
    <property type="entry name" value="Glyco_trans_1_2"/>
    <property type="match status" value="1"/>
</dbReference>
<gene>
    <name evidence="2" type="ORF">D778_00227</name>
</gene>
<dbReference type="eggNOG" id="COG0438">
    <property type="taxonomic scope" value="Bacteria"/>
</dbReference>
<dbReference type="AlphaFoldDB" id="M7MF68"/>
<evidence type="ECO:0000259" key="1">
    <source>
        <dbReference type="Pfam" id="PF13524"/>
    </source>
</evidence>